<dbReference type="InterPro" id="IPR011333">
    <property type="entry name" value="SKP1/BTB/POZ_sf"/>
</dbReference>
<dbReference type="PROSITE" id="PS50097">
    <property type="entry name" value="BTB"/>
    <property type="match status" value="1"/>
</dbReference>
<reference evidence="2 3" key="1">
    <citation type="submission" date="2013-05" db="EMBL/GenBank/DDBJ databases">
        <title>Drechslerella stenobrocha genome reveals carnivorous origination and mechanical trapping mechanism of predatory fungi.</title>
        <authorList>
            <person name="Liu X."/>
            <person name="Zhang W."/>
            <person name="Liu K."/>
        </authorList>
    </citation>
    <scope>NUCLEOTIDE SEQUENCE [LARGE SCALE GENOMIC DNA]</scope>
    <source>
        <strain evidence="2 3">248</strain>
    </source>
</reference>
<sequence length="310" mass="34487">MSSQWTPSLHIVSLLNSEPIVIKIGKENERILVHRSLFTASESPSLKAVVSGKYKEGKGENGLDWTSEDPDAVKRMIAFLYTGDYNVTEPKDVSIGLAPFVERTNVDDTDAQKTISEYNFNDGSTKRDEVARALTPIQHHLKDIHLPTWRVNTEAGNLEYADRSGRIFEYGPLFLAHAKVFVLADYHQAELLMAAALRRLSQVMIHAAESSANLTSDLIQLVNYTYRQEVLRPENLRKLVAQFAALHFQELNGGEWEEVLEQGGLFVKEVNSARAPAVLENVVQDIAGLTVVSASPLTSSSTAMDDLGYW</sequence>
<dbReference type="Gene3D" id="3.30.710.10">
    <property type="entry name" value="Potassium Channel Kv1.1, Chain A"/>
    <property type="match status" value="1"/>
</dbReference>
<feature type="domain" description="BTB" evidence="1">
    <location>
        <begin position="18"/>
        <end position="89"/>
    </location>
</feature>
<dbReference type="EMBL" id="KI966411">
    <property type="protein sequence ID" value="EWC47270.1"/>
    <property type="molecule type" value="Genomic_DNA"/>
</dbReference>
<dbReference type="HOGENOM" id="CLU_056399_2_1_1"/>
<dbReference type="InterPro" id="IPR000210">
    <property type="entry name" value="BTB/POZ_dom"/>
</dbReference>
<evidence type="ECO:0000259" key="1">
    <source>
        <dbReference type="PROSITE" id="PS50097"/>
    </source>
</evidence>
<dbReference type="OrthoDB" id="9997739at2759"/>
<proteinExistence type="predicted"/>
<protein>
    <recommendedName>
        <fullName evidence="1">BTB domain-containing protein</fullName>
    </recommendedName>
</protein>
<accession>W7IE31</accession>
<evidence type="ECO:0000313" key="2">
    <source>
        <dbReference type="EMBL" id="EWC47270.1"/>
    </source>
</evidence>
<dbReference type="PANTHER" id="PTHR47843">
    <property type="entry name" value="BTB DOMAIN-CONTAINING PROTEIN-RELATED"/>
    <property type="match status" value="1"/>
</dbReference>
<dbReference type="Proteomes" id="UP000024837">
    <property type="component" value="Unassembled WGS sequence"/>
</dbReference>
<gene>
    <name evidence="2" type="ORF">DRE_03389</name>
</gene>
<keyword evidence="3" id="KW-1185">Reference proteome</keyword>
<dbReference type="AlphaFoldDB" id="W7IE31"/>
<organism evidence="2 3">
    <name type="scientific">Drechslerella stenobrocha 248</name>
    <dbReference type="NCBI Taxonomy" id="1043628"/>
    <lineage>
        <taxon>Eukaryota</taxon>
        <taxon>Fungi</taxon>
        <taxon>Dikarya</taxon>
        <taxon>Ascomycota</taxon>
        <taxon>Pezizomycotina</taxon>
        <taxon>Orbiliomycetes</taxon>
        <taxon>Orbiliales</taxon>
        <taxon>Orbiliaceae</taxon>
        <taxon>Drechslerella</taxon>
    </lineage>
</organism>
<evidence type="ECO:0000313" key="3">
    <source>
        <dbReference type="Proteomes" id="UP000024837"/>
    </source>
</evidence>
<name>W7IE31_9PEZI</name>